<feature type="domain" description="Gcp-like" evidence="1">
    <location>
        <begin position="42"/>
        <end position="149"/>
    </location>
</feature>
<dbReference type="AlphaFoldDB" id="A0A2P2E331"/>
<dbReference type="GO" id="GO:0002949">
    <property type="term" value="P:tRNA threonylcarbamoyladenosine modification"/>
    <property type="evidence" value="ECO:0007669"/>
    <property type="project" value="InterPro"/>
</dbReference>
<accession>A0A2P2E331</accession>
<dbReference type="InterPro" id="IPR022496">
    <property type="entry name" value="T6A_TsaB"/>
</dbReference>
<dbReference type="GO" id="GO:0005829">
    <property type="term" value="C:cytosol"/>
    <property type="evidence" value="ECO:0007669"/>
    <property type="project" value="TreeGrafter"/>
</dbReference>
<reference evidence="2 3" key="1">
    <citation type="submission" date="2018-02" db="EMBL/GenBank/DDBJ databases">
        <title>Novel Leptospira species isolated from soil and water in Japan.</title>
        <authorList>
            <person name="Nakao R."/>
            <person name="Masuzawa T."/>
        </authorList>
    </citation>
    <scope>NUCLEOTIDE SEQUENCE [LARGE SCALE GENOMIC DNA]</scope>
    <source>
        <strain evidence="2 3">YH101</strain>
    </source>
</reference>
<dbReference type="Gene3D" id="3.30.420.40">
    <property type="match status" value="1"/>
</dbReference>
<evidence type="ECO:0000313" key="2">
    <source>
        <dbReference type="EMBL" id="GBF51315.1"/>
    </source>
</evidence>
<dbReference type="InterPro" id="IPR043129">
    <property type="entry name" value="ATPase_NBD"/>
</dbReference>
<gene>
    <name evidence="2" type="ORF">LPTSP4_28470</name>
</gene>
<name>A0A2P2E331_9LEPT</name>
<organism evidence="2 3">
    <name type="scientific">Leptospira ryugenii</name>
    <dbReference type="NCBI Taxonomy" id="1917863"/>
    <lineage>
        <taxon>Bacteria</taxon>
        <taxon>Pseudomonadati</taxon>
        <taxon>Spirochaetota</taxon>
        <taxon>Spirochaetia</taxon>
        <taxon>Leptospirales</taxon>
        <taxon>Leptospiraceae</taxon>
        <taxon>Leptospira</taxon>
    </lineage>
</organism>
<proteinExistence type="predicted"/>
<keyword evidence="3" id="KW-1185">Reference proteome</keyword>
<protein>
    <submittedName>
        <fullName evidence="2">tRNA threonylcarbamoyl adenosine modification protein YeaZ</fullName>
    </submittedName>
</protein>
<dbReference type="Pfam" id="PF00814">
    <property type="entry name" value="TsaD"/>
    <property type="match status" value="1"/>
</dbReference>
<dbReference type="RefSeq" id="WP_108977665.1">
    <property type="nucleotide sequence ID" value="NZ_BFBB01000008.1"/>
</dbReference>
<dbReference type="PANTHER" id="PTHR11735:SF11">
    <property type="entry name" value="TRNA THREONYLCARBAMOYLADENOSINE BIOSYNTHESIS PROTEIN TSAB"/>
    <property type="match status" value="1"/>
</dbReference>
<dbReference type="NCBIfam" id="TIGR03725">
    <property type="entry name" value="T6A_YeaZ"/>
    <property type="match status" value="1"/>
</dbReference>
<dbReference type="Proteomes" id="UP000245133">
    <property type="component" value="Unassembled WGS sequence"/>
</dbReference>
<evidence type="ECO:0000313" key="3">
    <source>
        <dbReference type="Proteomes" id="UP000245133"/>
    </source>
</evidence>
<dbReference type="PANTHER" id="PTHR11735">
    <property type="entry name" value="TRNA N6-ADENOSINE THREONYLCARBAMOYLTRANSFERASE"/>
    <property type="match status" value="1"/>
</dbReference>
<evidence type="ECO:0000259" key="1">
    <source>
        <dbReference type="Pfam" id="PF00814"/>
    </source>
</evidence>
<dbReference type="EMBL" id="BFBB01000008">
    <property type="protein sequence ID" value="GBF51315.1"/>
    <property type="molecule type" value="Genomic_DNA"/>
</dbReference>
<dbReference type="InterPro" id="IPR000905">
    <property type="entry name" value="Gcp-like_dom"/>
</dbReference>
<comment type="caution">
    <text evidence="2">The sequence shown here is derived from an EMBL/GenBank/DDBJ whole genome shotgun (WGS) entry which is preliminary data.</text>
</comment>
<dbReference type="SUPFAM" id="SSF53067">
    <property type="entry name" value="Actin-like ATPase domain"/>
    <property type="match status" value="1"/>
</dbReference>
<sequence length="232" mass="26579">MKVLCFDACQEWILVSLYQVHTISTGEVRIQEIDTFQEYCPKESSHRLILEIQTILQKNKITKPDLLICTIGPGSFTGIRITVSTGKNLSQLWEIPVMGVNSLECYASFYFARSKSPIAILIDGKQSRYYFSTKTETQFSSTLDINIEEIKEVLSQNKNTGIHEIYYSGKIPTDLKQKTIRIEENLPNLLPWLEQIKNDLANANIETYNYKALNANYIRPSYVITNKTNGHL</sequence>
<dbReference type="OrthoDB" id="9784166at2"/>